<dbReference type="SMART" id="SM00564">
    <property type="entry name" value="PQQ"/>
    <property type="match status" value="4"/>
</dbReference>
<dbReference type="InterPro" id="IPR015943">
    <property type="entry name" value="WD40/YVTN_repeat-like_dom_sf"/>
</dbReference>
<accession>A0AA38IKU3</accession>
<evidence type="ECO:0008006" key="6">
    <source>
        <dbReference type="Google" id="ProtNLM"/>
    </source>
</evidence>
<dbReference type="Pfam" id="PF00550">
    <property type="entry name" value="PP-binding"/>
    <property type="match status" value="1"/>
</dbReference>
<dbReference type="InterPro" id="IPR000873">
    <property type="entry name" value="AMP-dep_synth/lig_dom"/>
</dbReference>
<proteinExistence type="predicted"/>
<dbReference type="SUPFAM" id="SSF47336">
    <property type="entry name" value="ACP-like"/>
    <property type="match status" value="1"/>
</dbReference>
<evidence type="ECO:0000313" key="4">
    <source>
        <dbReference type="EMBL" id="KAJ3659027.1"/>
    </source>
</evidence>
<feature type="domain" description="Pyrrolo-quinoline quinone repeat" evidence="3">
    <location>
        <begin position="593"/>
        <end position="908"/>
    </location>
</feature>
<dbReference type="Gene3D" id="2.130.10.10">
    <property type="entry name" value="YVTN repeat-like/Quinoprotein amine dehydrogenase"/>
    <property type="match status" value="1"/>
</dbReference>
<feature type="domain" description="Carrier" evidence="2">
    <location>
        <begin position="490"/>
        <end position="537"/>
    </location>
</feature>
<dbReference type="InterPro" id="IPR036736">
    <property type="entry name" value="ACP-like_sf"/>
</dbReference>
<dbReference type="InterPro" id="IPR018391">
    <property type="entry name" value="PQQ_b-propeller_rpt"/>
</dbReference>
<dbReference type="Gene3D" id="3.40.50.12780">
    <property type="entry name" value="N-terminal domain of ligase-like"/>
    <property type="match status" value="1"/>
</dbReference>
<dbReference type="AlphaFoldDB" id="A0AA38IKU3"/>
<dbReference type="SUPFAM" id="SSF56801">
    <property type="entry name" value="Acetyl-CoA synthetase-like"/>
    <property type="match status" value="1"/>
</dbReference>
<evidence type="ECO:0000259" key="1">
    <source>
        <dbReference type="Pfam" id="PF00501"/>
    </source>
</evidence>
<gene>
    <name evidence="4" type="ORF">Zmor_010736</name>
</gene>
<evidence type="ECO:0000259" key="2">
    <source>
        <dbReference type="Pfam" id="PF00550"/>
    </source>
</evidence>
<keyword evidence="5" id="KW-1185">Reference proteome</keyword>
<dbReference type="Proteomes" id="UP001168821">
    <property type="component" value="Unassembled WGS sequence"/>
</dbReference>
<feature type="domain" description="AMP-dependent synthetase/ligase" evidence="1">
    <location>
        <begin position="107"/>
        <end position="339"/>
    </location>
</feature>
<organism evidence="4 5">
    <name type="scientific">Zophobas morio</name>
    <dbReference type="NCBI Taxonomy" id="2755281"/>
    <lineage>
        <taxon>Eukaryota</taxon>
        <taxon>Metazoa</taxon>
        <taxon>Ecdysozoa</taxon>
        <taxon>Arthropoda</taxon>
        <taxon>Hexapoda</taxon>
        <taxon>Insecta</taxon>
        <taxon>Pterygota</taxon>
        <taxon>Neoptera</taxon>
        <taxon>Endopterygota</taxon>
        <taxon>Coleoptera</taxon>
        <taxon>Polyphaga</taxon>
        <taxon>Cucujiformia</taxon>
        <taxon>Tenebrionidae</taxon>
        <taxon>Zophobas</taxon>
    </lineage>
</organism>
<dbReference type="PANTHER" id="PTHR44394:SF1">
    <property type="entry name" value="BETA-ALANINE-ACTIVATING ENZYME"/>
    <property type="match status" value="1"/>
</dbReference>
<dbReference type="PANTHER" id="PTHR44394">
    <property type="entry name" value="BETA-ALANINE-ACTIVATING ENZYME"/>
    <property type="match status" value="1"/>
</dbReference>
<dbReference type="InterPro" id="IPR011047">
    <property type="entry name" value="Quinoprotein_ADH-like_sf"/>
</dbReference>
<reference evidence="4" key="1">
    <citation type="journal article" date="2023" name="G3 (Bethesda)">
        <title>Whole genome assemblies of Zophobas morio and Tenebrio molitor.</title>
        <authorList>
            <person name="Kaur S."/>
            <person name="Stinson S.A."/>
            <person name="diCenzo G.C."/>
        </authorList>
    </citation>
    <scope>NUCLEOTIDE SEQUENCE</scope>
    <source>
        <strain evidence="4">QUZm001</strain>
    </source>
</reference>
<dbReference type="InterPro" id="IPR020845">
    <property type="entry name" value="AMP-binding_CS"/>
</dbReference>
<dbReference type="GO" id="GO:0043041">
    <property type="term" value="P:amino acid activation for nonribosomal peptide biosynthetic process"/>
    <property type="evidence" value="ECO:0007669"/>
    <property type="project" value="TreeGrafter"/>
</dbReference>
<dbReference type="Gene3D" id="3.30.300.30">
    <property type="match status" value="1"/>
</dbReference>
<evidence type="ECO:0000259" key="3">
    <source>
        <dbReference type="Pfam" id="PF13570"/>
    </source>
</evidence>
<dbReference type="PROSITE" id="PS00455">
    <property type="entry name" value="AMP_BINDING"/>
    <property type="match status" value="1"/>
</dbReference>
<dbReference type="Gene3D" id="1.10.1200.10">
    <property type="entry name" value="ACP-like"/>
    <property type="match status" value="1"/>
</dbReference>
<name>A0AA38IKU3_9CUCU</name>
<dbReference type="InterPro" id="IPR009081">
    <property type="entry name" value="PP-bd_ACP"/>
</dbReference>
<protein>
    <recommendedName>
        <fullName evidence="6">Acyl-CoA synthetase family member 4</fullName>
    </recommendedName>
</protein>
<sequence length="911" mass="102888">MEFPHDSVSLNDSAIILSDRGVIKKKLSYNEVYEIKNLITNFISNHITSDNQCIGLRMTHNVYIPSIILSLQELQHCFIFLPLDDKETLHTIEQLCITWVISFINNEKCVATLTLNEDKLSLEKHCCKQTTTYKDLYYIIKTSGTTGESKYVKVGKESIESNITSLSKIFKIQKTDVVYFGTTLTFDPSMVELLLALNNGACLLITISKSQINPTYLYDTLFHPHNGISVLQIVPSLFSRWSEQQIIDILLNKKLNILAFGGECFPQSLLSYKRSDSLRIFNLYGITEISCWATIFEVGTAEIENVPLGDALDDTLIEIRDESGNPINDGEGEIYIGSTNRICFVNDEINPRFRATGDIAEINNSGIFYKGRKNDVIKRFGHKLHLSYIEQMVEKETTLSNTCVWLKSQSKLLLFLIIETFDEQTKNKILDKVRIKLLHTLPKQHFPDYIDIVRKCPVTSHGKLNKNALESIYLNRSQTVKKTATDILESLFCKYFGISKTHLSELQEATFFDLGGNSILAVQFLNEFREEVGADCPDFVTALFEKDIATCFQNIHCVQINKRRRSTFKNDHGNAAKKTKTDVELKIAWRYNLQACVDSSPLVFQLKEQILVAVGSFSHIFVVLDAVKGEEIAKFVLPDVIEASPCVSPCCSYLYVGCFDGCLYCLDFKNNSIKWFYPTCDRIKCKPALCQEFTSIVFGSYDKHVHCINTENGSCVWKTSVEESVTATPVVEKKKIYIATICGSCLCLSETNGDILWRLKTANPIFGSPCIIDDTIAWPNVNGCILFLSSNGDKIDEFKSNGYLYSSLIRYNDMIIFGSHNHSLYILEIDNGHPKIKKIVELNDVLTTPCVFSDRIAVAGNSGRIFLVDFEGAVVADTLVPGNIFSSIVVHDQRLFVGCRDNNLYCIEVKE</sequence>
<dbReference type="InterPro" id="IPR042099">
    <property type="entry name" value="ANL_N_sf"/>
</dbReference>
<dbReference type="Pfam" id="PF13570">
    <property type="entry name" value="Beta-prop_ACSF4"/>
    <property type="match status" value="1"/>
</dbReference>
<dbReference type="Gene3D" id="2.40.10.480">
    <property type="match status" value="1"/>
</dbReference>
<dbReference type="EMBL" id="JALNTZ010000003">
    <property type="protein sequence ID" value="KAJ3659027.1"/>
    <property type="molecule type" value="Genomic_DNA"/>
</dbReference>
<dbReference type="InterPro" id="IPR002372">
    <property type="entry name" value="PQQ_rpt_dom"/>
</dbReference>
<dbReference type="InterPro" id="IPR045851">
    <property type="entry name" value="AMP-bd_C_sf"/>
</dbReference>
<dbReference type="InterPro" id="IPR052091">
    <property type="entry name" value="Beta-ala_Activ/Resist"/>
</dbReference>
<comment type="caution">
    <text evidence="4">The sequence shown here is derived from an EMBL/GenBank/DDBJ whole genome shotgun (WGS) entry which is preliminary data.</text>
</comment>
<dbReference type="SUPFAM" id="SSF50998">
    <property type="entry name" value="Quinoprotein alcohol dehydrogenase-like"/>
    <property type="match status" value="1"/>
</dbReference>
<evidence type="ECO:0000313" key="5">
    <source>
        <dbReference type="Proteomes" id="UP001168821"/>
    </source>
</evidence>
<dbReference type="Pfam" id="PF00501">
    <property type="entry name" value="AMP-binding"/>
    <property type="match status" value="1"/>
</dbReference>